<gene>
    <name evidence="2" type="ORF">B5D80_15495</name>
</gene>
<dbReference type="Proteomes" id="UP000197174">
    <property type="component" value="Unassembled WGS sequence"/>
</dbReference>
<dbReference type="Pfam" id="PF17765">
    <property type="entry name" value="MLTR_LBD"/>
    <property type="match status" value="1"/>
</dbReference>
<evidence type="ECO:0000313" key="2">
    <source>
        <dbReference type="EMBL" id="OWV06811.1"/>
    </source>
</evidence>
<feature type="domain" description="HTH cro/C1-type" evidence="1">
    <location>
        <begin position="92"/>
        <end position="165"/>
    </location>
</feature>
<comment type="caution">
    <text evidence="2">The sequence shown here is derived from an EMBL/GenBank/DDBJ whole genome shotgun (WGS) entry which is preliminary data.</text>
</comment>
<dbReference type="InterPro" id="IPR010982">
    <property type="entry name" value="Lambda_DNA-bd_dom_sf"/>
</dbReference>
<keyword evidence="3" id="KW-1185">Reference proteome</keyword>
<dbReference type="SMART" id="SM00530">
    <property type="entry name" value="HTH_XRE"/>
    <property type="match status" value="1"/>
</dbReference>
<dbReference type="EMBL" id="MZMV01000023">
    <property type="protein sequence ID" value="OWV06811.1"/>
    <property type="molecule type" value="Genomic_DNA"/>
</dbReference>
<accession>A0A246RL76</accession>
<dbReference type="Gene3D" id="1.10.260.40">
    <property type="entry name" value="lambda repressor-like DNA-binding domains"/>
    <property type="match status" value="1"/>
</dbReference>
<organism evidence="2 3">
    <name type="scientific">Micromonospora wenchangensis</name>
    <dbReference type="NCBI Taxonomy" id="1185415"/>
    <lineage>
        <taxon>Bacteria</taxon>
        <taxon>Bacillati</taxon>
        <taxon>Actinomycetota</taxon>
        <taxon>Actinomycetes</taxon>
        <taxon>Micromonosporales</taxon>
        <taxon>Micromonosporaceae</taxon>
        <taxon>Micromonospora</taxon>
    </lineage>
</organism>
<dbReference type="SUPFAM" id="SSF47413">
    <property type="entry name" value="lambda repressor-like DNA-binding domains"/>
    <property type="match status" value="1"/>
</dbReference>
<dbReference type="AlphaFoldDB" id="A0A246RL76"/>
<proteinExistence type="predicted"/>
<dbReference type="Gene3D" id="3.30.450.180">
    <property type="match status" value="1"/>
</dbReference>
<protein>
    <recommendedName>
        <fullName evidence="1">HTH cro/C1-type domain-containing protein</fullName>
    </recommendedName>
</protein>
<dbReference type="InterPro" id="IPR001387">
    <property type="entry name" value="Cro/C1-type_HTH"/>
</dbReference>
<dbReference type="PANTHER" id="PTHR35010">
    <property type="entry name" value="BLL4672 PROTEIN-RELATED"/>
    <property type="match status" value="1"/>
</dbReference>
<sequence length="356" mass="37961">MLSRPACGGVPANPGCVGTITRAPGTVVRSSSPKGTIECGPAPPCSRRKLLSVTHPGFVAGAAAGRGWFIVGPTPTPSSPTSQARRAALADFLRTRRAALRPADVGLDPGPGRRRTPGLRREEVAQLSGVGLSWYTWLEQSRAVTPSGQVLLALSRALALTASERDHLFHLAALPPPPPGDAPVDADTTALIDALLPHIAFALDPRFDVVAHNRAAELIMASLVAPVSSHRNLLLWLFDPVTWPTAPPAWHRNAHANMLDFRSEFDRHSGDPAFVALVEELTTTNPAFRGWWADHDVQVLEPTRKLIPHPTLGPLAFLSTQTRPAHAPWLRLRILVPADAGTRAALDAASAGSDPL</sequence>
<evidence type="ECO:0000313" key="3">
    <source>
        <dbReference type="Proteomes" id="UP000197174"/>
    </source>
</evidence>
<dbReference type="Pfam" id="PF13560">
    <property type="entry name" value="HTH_31"/>
    <property type="match status" value="1"/>
</dbReference>
<reference evidence="2 3" key="1">
    <citation type="submission" date="2017-03" db="EMBL/GenBank/DDBJ databases">
        <title>Whole genome sequence of Micromonospora wenchangensis, isolated from mangrove soil.</title>
        <authorList>
            <person name="Yang H."/>
        </authorList>
    </citation>
    <scope>NUCLEOTIDE SEQUENCE [LARGE SCALE GENOMIC DNA]</scope>
    <source>
        <strain evidence="2 3">CCTCC AA 2012002</strain>
    </source>
</reference>
<dbReference type="GO" id="GO:0003677">
    <property type="term" value="F:DNA binding"/>
    <property type="evidence" value="ECO:0007669"/>
    <property type="project" value="InterPro"/>
</dbReference>
<name>A0A246RL76_9ACTN</name>
<dbReference type="InterPro" id="IPR041413">
    <property type="entry name" value="MLTR_LBD"/>
</dbReference>
<evidence type="ECO:0000259" key="1">
    <source>
        <dbReference type="SMART" id="SM00530"/>
    </source>
</evidence>